<reference evidence="1" key="1">
    <citation type="journal article" date="2014" name="Front. Microbiol.">
        <title>High frequency of phylogenetically diverse reductive dehalogenase-homologous genes in deep subseafloor sedimentary metagenomes.</title>
        <authorList>
            <person name="Kawai M."/>
            <person name="Futagami T."/>
            <person name="Toyoda A."/>
            <person name="Takaki Y."/>
            <person name="Nishi S."/>
            <person name="Hori S."/>
            <person name="Arai W."/>
            <person name="Tsubouchi T."/>
            <person name="Morono Y."/>
            <person name="Uchiyama I."/>
            <person name="Ito T."/>
            <person name="Fujiyama A."/>
            <person name="Inagaki F."/>
            <person name="Takami H."/>
        </authorList>
    </citation>
    <scope>NUCLEOTIDE SEQUENCE</scope>
    <source>
        <strain evidence="1">Expedition CK06-06</strain>
    </source>
</reference>
<gene>
    <name evidence="1" type="ORF">S01H4_53615</name>
</gene>
<comment type="caution">
    <text evidence="1">The sequence shown here is derived from an EMBL/GenBank/DDBJ whole genome shotgun (WGS) entry which is preliminary data.</text>
</comment>
<sequence>MRRRGLLTGYIKVPELSKNMKQHVHVLFRGKYIEQALISAWWEEIHHAKVVDIRKVYYHHSPKRIASYMAKYMSKENTYRYSWNWGWVWRGFVKDWTRLKSSFYKYYGSFSREISLRLVSFWSRWLKGTWQPDWELIEILLPLQPKRR</sequence>
<accession>X1EDS6</accession>
<protein>
    <submittedName>
        <fullName evidence="1">Uncharacterized protein</fullName>
    </submittedName>
</protein>
<dbReference type="AlphaFoldDB" id="X1EDS6"/>
<organism evidence="1">
    <name type="scientific">marine sediment metagenome</name>
    <dbReference type="NCBI Taxonomy" id="412755"/>
    <lineage>
        <taxon>unclassified sequences</taxon>
        <taxon>metagenomes</taxon>
        <taxon>ecological metagenomes</taxon>
    </lineage>
</organism>
<evidence type="ECO:0000313" key="1">
    <source>
        <dbReference type="EMBL" id="GAH18465.1"/>
    </source>
</evidence>
<name>X1EDS6_9ZZZZ</name>
<dbReference type="EMBL" id="BART01030771">
    <property type="protein sequence ID" value="GAH18465.1"/>
    <property type="molecule type" value="Genomic_DNA"/>
</dbReference>
<proteinExistence type="predicted"/>